<dbReference type="RefSeq" id="WP_161348540.1">
    <property type="nucleotide sequence ID" value="NZ_BMGW01000017.1"/>
</dbReference>
<sequence>MKRVLPLGLALALAGCVEPAMMTGASYPAIAPEQVRMSFASMPDCPGAAEIGLIPQVGSNKYAQDRALNAIRAQAASKGANLVLMTTRPTSMLGDMLIDAVMYRCP</sequence>
<evidence type="ECO:0000313" key="3">
    <source>
        <dbReference type="Proteomes" id="UP000477083"/>
    </source>
</evidence>
<dbReference type="EMBL" id="WWNR01000017">
    <property type="protein sequence ID" value="MZQ91155.1"/>
    <property type="molecule type" value="Genomic_DNA"/>
</dbReference>
<evidence type="ECO:0000313" key="2">
    <source>
        <dbReference type="EMBL" id="MZQ91155.1"/>
    </source>
</evidence>
<comment type="caution">
    <text evidence="2">The sequence shown here is derived from an EMBL/GenBank/DDBJ whole genome shotgun (WGS) entry which is preliminary data.</text>
</comment>
<gene>
    <name evidence="2" type="ORF">GS660_18855</name>
</gene>
<keyword evidence="3" id="KW-1185">Reference proteome</keyword>
<dbReference type="PROSITE" id="PS51257">
    <property type="entry name" value="PROKAR_LIPOPROTEIN"/>
    <property type="match status" value="1"/>
</dbReference>
<reference evidence="2 3" key="1">
    <citation type="submission" date="2020-01" db="EMBL/GenBank/DDBJ databases">
        <title>Frigidibacter albus SP32T (=CGMCC 1.13995T).</title>
        <authorList>
            <person name="Liao X."/>
        </authorList>
    </citation>
    <scope>NUCLEOTIDE SEQUENCE [LARGE SCALE GENOMIC DNA]</scope>
    <source>
        <strain evidence="2 3">SP32</strain>
    </source>
</reference>
<feature type="signal peptide" evidence="1">
    <location>
        <begin position="1"/>
        <end position="22"/>
    </location>
</feature>
<name>A0A6L8VLA2_9RHOB</name>
<keyword evidence="1" id="KW-0732">Signal</keyword>
<evidence type="ECO:0000256" key="1">
    <source>
        <dbReference type="SAM" id="SignalP"/>
    </source>
</evidence>
<proteinExistence type="predicted"/>
<accession>A0A6L8VLA2</accession>
<evidence type="ECO:0008006" key="4">
    <source>
        <dbReference type="Google" id="ProtNLM"/>
    </source>
</evidence>
<organism evidence="2 3">
    <name type="scientific">Frigidibacter albus</name>
    <dbReference type="NCBI Taxonomy" id="1465486"/>
    <lineage>
        <taxon>Bacteria</taxon>
        <taxon>Pseudomonadati</taxon>
        <taxon>Pseudomonadota</taxon>
        <taxon>Alphaproteobacteria</taxon>
        <taxon>Rhodobacterales</taxon>
        <taxon>Paracoccaceae</taxon>
        <taxon>Frigidibacter</taxon>
    </lineage>
</organism>
<dbReference type="AlphaFoldDB" id="A0A6L8VLA2"/>
<dbReference type="Proteomes" id="UP000477083">
    <property type="component" value="Unassembled WGS sequence"/>
</dbReference>
<feature type="chain" id="PRO_5026937501" description="DUF4156 domain-containing protein" evidence="1">
    <location>
        <begin position="23"/>
        <end position="106"/>
    </location>
</feature>
<protein>
    <recommendedName>
        <fullName evidence="4">DUF4156 domain-containing protein</fullName>
    </recommendedName>
</protein>